<keyword evidence="2" id="KW-0732">Signal</keyword>
<feature type="chain" id="PRO_5040120272" evidence="2">
    <location>
        <begin position="23"/>
        <end position="142"/>
    </location>
</feature>
<name>A0A9P6EV55_9FUNG</name>
<evidence type="ECO:0000256" key="1">
    <source>
        <dbReference type="SAM" id="Phobius"/>
    </source>
</evidence>
<comment type="caution">
    <text evidence="3">The sequence shown here is derived from an EMBL/GenBank/DDBJ whole genome shotgun (WGS) entry which is preliminary data.</text>
</comment>
<evidence type="ECO:0000256" key="2">
    <source>
        <dbReference type="SAM" id="SignalP"/>
    </source>
</evidence>
<reference evidence="3" key="1">
    <citation type="journal article" date="2020" name="Fungal Divers.">
        <title>Resolving the Mortierellaceae phylogeny through synthesis of multi-gene phylogenetics and phylogenomics.</title>
        <authorList>
            <person name="Vandepol N."/>
            <person name="Liber J."/>
            <person name="Desiro A."/>
            <person name="Na H."/>
            <person name="Kennedy M."/>
            <person name="Barry K."/>
            <person name="Grigoriev I.V."/>
            <person name="Miller A.N."/>
            <person name="O'Donnell K."/>
            <person name="Stajich J.E."/>
            <person name="Bonito G."/>
        </authorList>
    </citation>
    <scope>NUCLEOTIDE SEQUENCE</scope>
    <source>
        <strain evidence="3">NRRL 2591</strain>
    </source>
</reference>
<keyword evidence="1" id="KW-0812">Transmembrane</keyword>
<protein>
    <submittedName>
        <fullName evidence="3">Uncharacterized protein</fullName>
    </submittedName>
</protein>
<sequence>MAIVRLVIFIPASALLKALVESGKDRAKRLNVDSLVADWYSERIEYTRTSVDLASDDIDDINTLLISNNCVSLMYPGRMDVYQRLHRHDDQLFILYSFFSDSFVAIVPTVAAHLCVGLVMAVGVVLTVVLKLMKNPKPWEKV</sequence>
<accession>A0A9P6EV55</accession>
<proteinExistence type="predicted"/>
<keyword evidence="1" id="KW-0472">Membrane</keyword>
<dbReference type="EMBL" id="JAAAXW010000588">
    <property type="protein sequence ID" value="KAF9536702.1"/>
    <property type="molecule type" value="Genomic_DNA"/>
</dbReference>
<evidence type="ECO:0000313" key="3">
    <source>
        <dbReference type="EMBL" id="KAF9536702.1"/>
    </source>
</evidence>
<keyword evidence="1" id="KW-1133">Transmembrane helix</keyword>
<organism evidence="3 4">
    <name type="scientific">Mortierella hygrophila</name>
    <dbReference type="NCBI Taxonomy" id="979708"/>
    <lineage>
        <taxon>Eukaryota</taxon>
        <taxon>Fungi</taxon>
        <taxon>Fungi incertae sedis</taxon>
        <taxon>Mucoromycota</taxon>
        <taxon>Mortierellomycotina</taxon>
        <taxon>Mortierellomycetes</taxon>
        <taxon>Mortierellales</taxon>
        <taxon>Mortierellaceae</taxon>
        <taxon>Mortierella</taxon>
    </lineage>
</organism>
<dbReference type="Proteomes" id="UP000723463">
    <property type="component" value="Unassembled WGS sequence"/>
</dbReference>
<gene>
    <name evidence="3" type="ORF">EC957_009930</name>
</gene>
<feature type="transmembrane region" description="Helical" evidence="1">
    <location>
        <begin position="103"/>
        <end position="130"/>
    </location>
</feature>
<keyword evidence="4" id="KW-1185">Reference proteome</keyword>
<dbReference type="AlphaFoldDB" id="A0A9P6EV55"/>
<evidence type="ECO:0000313" key="4">
    <source>
        <dbReference type="Proteomes" id="UP000723463"/>
    </source>
</evidence>
<feature type="signal peptide" evidence="2">
    <location>
        <begin position="1"/>
        <end position="22"/>
    </location>
</feature>